<gene>
    <name evidence="1" type="ORF">NQ317_010419</name>
</gene>
<feature type="non-terminal residue" evidence="1">
    <location>
        <position position="1"/>
    </location>
</feature>
<evidence type="ECO:0000313" key="1">
    <source>
        <dbReference type="EMBL" id="KAJ8938173.1"/>
    </source>
</evidence>
<accession>A0ABQ9IPF0</accession>
<organism evidence="1 2">
    <name type="scientific">Molorchus minor</name>
    <dbReference type="NCBI Taxonomy" id="1323400"/>
    <lineage>
        <taxon>Eukaryota</taxon>
        <taxon>Metazoa</taxon>
        <taxon>Ecdysozoa</taxon>
        <taxon>Arthropoda</taxon>
        <taxon>Hexapoda</taxon>
        <taxon>Insecta</taxon>
        <taxon>Pterygota</taxon>
        <taxon>Neoptera</taxon>
        <taxon>Endopterygota</taxon>
        <taxon>Coleoptera</taxon>
        <taxon>Polyphaga</taxon>
        <taxon>Cucujiformia</taxon>
        <taxon>Chrysomeloidea</taxon>
        <taxon>Cerambycidae</taxon>
        <taxon>Lamiinae</taxon>
        <taxon>Monochamini</taxon>
        <taxon>Molorchus</taxon>
    </lineage>
</organism>
<reference evidence="1" key="1">
    <citation type="journal article" date="2023" name="Insect Mol. Biol.">
        <title>Genome sequencing provides insights into the evolution of gene families encoding plant cell wall-degrading enzymes in longhorned beetles.</title>
        <authorList>
            <person name="Shin N.R."/>
            <person name="Okamura Y."/>
            <person name="Kirsch R."/>
            <person name="Pauchet Y."/>
        </authorList>
    </citation>
    <scope>NUCLEOTIDE SEQUENCE</scope>
    <source>
        <strain evidence="1">MMC_N1</strain>
    </source>
</reference>
<keyword evidence="2" id="KW-1185">Reference proteome</keyword>
<proteinExistence type="predicted"/>
<comment type="caution">
    <text evidence="1">The sequence shown here is derived from an EMBL/GenBank/DDBJ whole genome shotgun (WGS) entry which is preliminary data.</text>
</comment>
<dbReference type="Proteomes" id="UP001162164">
    <property type="component" value="Unassembled WGS sequence"/>
</dbReference>
<protein>
    <submittedName>
        <fullName evidence="1">Uncharacterized protein</fullName>
    </submittedName>
</protein>
<sequence length="84" mass="9817">VVALARRKERLDQLAKKREGKERQAVPNKNRCIQRGRYSQRLQMDQRKLRSRFTSSLTMLALVDVQAFQMVTLTYGEISSTLTF</sequence>
<dbReference type="EMBL" id="JAPWTJ010005405">
    <property type="protein sequence ID" value="KAJ8938173.1"/>
    <property type="molecule type" value="Genomic_DNA"/>
</dbReference>
<evidence type="ECO:0000313" key="2">
    <source>
        <dbReference type="Proteomes" id="UP001162164"/>
    </source>
</evidence>
<name>A0ABQ9IPF0_9CUCU</name>